<evidence type="ECO:0000313" key="1">
    <source>
        <dbReference type="EMBL" id="MCG0069809.1"/>
    </source>
</evidence>
<accession>A0ABS9JWE0</accession>
<dbReference type="EMBL" id="JAKKZF010000429">
    <property type="protein sequence ID" value="MCG0069809.1"/>
    <property type="molecule type" value="Genomic_DNA"/>
</dbReference>
<sequence>RDPYGEPDPLRRTGWWRVRTLAEAGTAATVIARWPAAIAPDSATDLRHREVRWLQDRGVQVCYSWAPLAAQRASRV</sequence>
<comment type="caution">
    <text evidence="1">The sequence shown here is derived from an EMBL/GenBank/DDBJ whole genome shotgun (WGS) entry which is preliminary data.</text>
</comment>
<keyword evidence="2" id="KW-1185">Reference proteome</keyword>
<dbReference type="Proteomes" id="UP001299012">
    <property type="component" value="Unassembled WGS sequence"/>
</dbReference>
<gene>
    <name evidence="1" type="ORF">L0F81_42320</name>
</gene>
<organism evidence="1 2">
    <name type="scientific">Streptomyces tricolor</name>
    <dbReference type="NCBI Taxonomy" id="68277"/>
    <lineage>
        <taxon>Bacteria</taxon>
        <taxon>Bacillati</taxon>
        <taxon>Actinomycetota</taxon>
        <taxon>Actinomycetes</taxon>
        <taxon>Kitasatosporales</taxon>
        <taxon>Streptomycetaceae</taxon>
        <taxon>Streptomyces</taxon>
        <taxon>Streptomyces violaceoruber group</taxon>
    </lineage>
</organism>
<protein>
    <submittedName>
        <fullName evidence="1">Uncharacterized protein</fullName>
    </submittedName>
</protein>
<reference evidence="1 2" key="1">
    <citation type="submission" date="2022-01" db="EMBL/GenBank/DDBJ databases">
        <title>Draft Genome Sequences of Seven Type Strains of the Genus Streptomyces.</title>
        <authorList>
            <person name="Aziz S."/>
            <person name="Coretto E."/>
            <person name="Chronakova A."/>
            <person name="Sproer C."/>
            <person name="Huber K."/>
            <person name="Nouioui I."/>
            <person name="Gross H."/>
        </authorList>
    </citation>
    <scope>NUCLEOTIDE SEQUENCE [LARGE SCALE GENOMIC DNA]</scope>
    <source>
        <strain evidence="1 2">DSM 41685</strain>
    </source>
</reference>
<proteinExistence type="predicted"/>
<name>A0ABS9JWE0_9ACTN</name>
<feature type="non-terminal residue" evidence="1">
    <location>
        <position position="1"/>
    </location>
</feature>
<evidence type="ECO:0000313" key="2">
    <source>
        <dbReference type="Proteomes" id="UP001299012"/>
    </source>
</evidence>